<evidence type="ECO:0000313" key="3">
    <source>
        <dbReference type="Proteomes" id="UP000677668"/>
    </source>
</evidence>
<dbReference type="Proteomes" id="UP000677668">
    <property type="component" value="Chromosome 2"/>
</dbReference>
<dbReference type="Gene3D" id="2.30.40.10">
    <property type="entry name" value="Urease, subunit C, domain 1"/>
    <property type="match status" value="2"/>
</dbReference>
<dbReference type="EMBL" id="CP072643">
    <property type="protein sequence ID" value="QUV95715.1"/>
    <property type="molecule type" value="Genomic_DNA"/>
</dbReference>
<gene>
    <name evidence="2" type="ORF">J8C05_12905</name>
</gene>
<keyword evidence="3" id="KW-1185">Reference proteome</keyword>
<dbReference type="Gene3D" id="3.20.20.140">
    <property type="entry name" value="Metal-dependent hydrolases"/>
    <property type="match status" value="2"/>
</dbReference>
<dbReference type="InterPro" id="IPR023100">
    <property type="entry name" value="D-aminoacylase_insert_dom_sf"/>
</dbReference>
<reference evidence="2 3" key="1">
    <citation type="submission" date="2021-03" db="EMBL/GenBank/DDBJ databases">
        <title>Genomic and phenotypic characterization of Chloracidobacterium isolates provides evidence for multiple species.</title>
        <authorList>
            <person name="Saini M.K."/>
            <person name="Costas A.M.G."/>
            <person name="Tank M."/>
            <person name="Bryant D.A."/>
        </authorList>
    </citation>
    <scope>NUCLEOTIDE SEQUENCE [LARGE SCALE GENOMIC DNA]</scope>
    <source>
        <strain evidence="2 3">N</strain>
    </source>
</reference>
<name>A0ABX8B7S1_9BACT</name>
<dbReference type="PANTHER" id="PTHR11647:SF1">
    <property type="entry name" value="COLLAPSIN RESPONSE MEDIATOR PROTEIN"/>
    <property type="match status" value="1"/>
</dbReference>
<dbReference type="Pfam" id="PF07969">
    <property type="entry name" value="Amidohydro_3"/>
    <property type="match status" value="1"/>
</dbReference>
<evidence type="ECO:0000313" key="2">
    <source>
        <dbReference type="EMBL" id="QUV95715.1"/>
    </source>
</evidence>
<dbReference type="SUPFAM" id="SSF51338">
    <property type="entry name" value="Composite domain of metallo-dependent hydrolases"/>
    <property type="match status" value="1"/>
</dbReference>
<dbReference type="PANTHER" id="PTHR11647">
    <property type="entry name" value="HYDRANTOINASE/DIHYDROPYRIMIDINASE FAMILY MEMBER"/>
    <property type="match status" value="1"/>
</dbReference>
<dbReference type="RefSeq" id="WP_211423923.1">
    <property type="nucleotide sequence ID" value="NZ_CP072643.1"/>
</dbReference>
<dbReference type="InterPro" id="IPR011059">
    <property type="entry name" value="Metal-dep_hydrolase_composite"/>
</dbReference>
<feature type="domain" description="Amidohydrolase 3" evidence="1">
    <location>
        <begin position="91"/>
        <end position="528"/>
    </location>
</feature>
<dbReference type="InterPro" id="IPR013108">
    <property type="entry name" value="Amidohydro_3"/>
</dbReference>
<accession>A0ABX8B7S1</accession>
<protein>
    <submittedName>
        <fullName evidence="2">D-aminoacylase</fullName>
    </submittedName>
</protein>
<organism evidence="2 3">
    <name type="scientific">Chloracidobacterium sp. N</name>
    <dbReference type="NCBI Taxonomy" id="2821540"/>
    <lineage>
        <taxon>Bacteria</taxon>
        <taxon>Pseudomonadati</taxon>
        <taxon>Acidobacteriota</taxon>
        <taxon>Terriglobia</taxon>
        <taxon>Terriglobales</taxon>
        <taxon>Acidobacteriaceae</taxon>
        <taxon>Chloracidobacterium</taxon>
        <taxon>Chloracidobacterium aggregatum</taxon>
    </lineage>
</organism>
<dbReference type="InterPro" id="IPR032466">
    <property type="entry name" value="Metal_Hydrolase"/>
</dbReference>
<dbReference type="CDD" id="cd01297">
    <property type="entry name" value="D-aminoacylase"/>
    <property type="match status" value="1"/>
</dbReference>
<dbReference type="InterPro" id="IPR050378">
    <property type="entry name" value="Metallo-dep_Hydrolases_sf"/>
</dbReference>
<proteinExistence type="predicted"/>
<sequence>MIWSQRRLWWLVIWWFVASHWAVAQKTAETAPEKAPEKTPVPTSFETYDVLITNARVVDGTGNPWFRAEVAIKDGYIVRVGRKPTGRATTVVDAKGHILAPGFIDVHAHVEDIFRYPEAENFIRMGVTTLVTGNCGSSVTDVGAFLGGYKETPLTVNLATLIAHGSVRAAVMNYANREPTSEELDEMKRLVAKAMDDGAVGLSTGLIYVPGSFAKTDEIVALAEVVAAAGGLYVTHMRNEGNGVLEAIAEAITIGEQAGLPVDISHLKVATPRLWGQADRALELIRAARARGLEVTVDQYAYTASSTSLESLLPDWVLAGGREEALRRLADATLRAQVKEELKANLKAKTREDFSYAVVAFYGANVDYNGKNLVEVTRLARGTDDLDAQTEQILVMYEQGGAGMIYHTMREDDVATIMREPFTMVASDAGVRKLGLGVPHPRGYGNNARVLGRFVRELGVLRLEDAVRKMTSLPAQTFRLGRRGLIQEGFIADLVLFDDRTIQDNATYDDPHHFPTGIQAVFVRGVAVLQDGKLTGARPGQAIRRAAAGEAR</sequence>
<evidence type="ECO:0000259" key="1">
    <source>
        <dbReference type="Pfam" id="PF07969"/>
    </source>
</evidence>
<dbReference type="SUPFAM" id="SSF51556">
    <property type="entry name" value="Metallo-dependent hydrolases"/>
    <property type="match status" value="1"/>
</dbReference>
<dbReference type="Gene3D" id="3.30.1490.130">
    <property type="entry name" value="D-aminoacylase. Domain 3"/>
    <property type="match status" value="1"/>
</dbReference>